<organism evidence="3 4">
    <name type="scientific">Stylonychia lemnae</name>
    <name type="common">Ciliate</name>
    <dbReference type="NCBI Taxonomy" id="5949"/>
    <lineage>
        <taxon>Eukaryota</taxon>
        <taxon>Sar</taxon>
        <taxon>Alveolata</taxon>
        <taxon>Ciliophora</taxon>
        <taxon>Intramacronucleata</taxon>
        <taxon>Spirotrichea</taxon>
        <taxon>Stichotrichia</taxon>
        <taxon>Sporadotrichida</taxon>
        <taxon>Oxytrichidae</taxon>
        <taxon>Stylonychinae</taxon>
        <taxon>Stylonychia</taxon>
    </lineage>
</organism>
<evidence type="ECO:0000256" key="2">
    <source>
        <dbReference type="SAM" id="SignalP"/>
    </source>
</evidence>
<dbReference type="Proteomes" id="UP000039865">
    <property type="component" value="Unassembled WGS sequence"/>
</dbReference>
<name>A0A078AKT6_STYLE</name>
<gene>
    <name evidence="3" type="primary">Contig14018.g692</name>
    <name evidence="3" type="ORF">STYLEM_11854</name>
</gene>
<keyword evidence="1" id="KW-1133">Transmembrane helix</keyword>
<evidence type="ECO:0000313" key="3">
    <source>
        <dbReference type="EMBL" id="CDW82819.1"/>
    </source>
</evidence>
<dbReference type="InParanoid" id="A0A078AKT6"/>
<sequence>MKLKLIQILFLTAVLLALMSNDVVMKSTGTTRSTSRSYTPSRSTSNYYSNRVSNFRSTYVVAYGPNGYYYRRSGAGGGTWWIILIAVAVPIIAFIILFFCICMCKHQWFREKVCKCISCNKCESCQGCCDRKQSSVVYNTNVTSGALGETQQFNGNQLQLDDQMKTRQLEYTQTGMLVDNSLYMNQNNSTLPPQNYPPAMQIPPGQGYPNMIQNPYGNPPPMGYQQMPYNAYPVTQVEYQNTSQLAAHTNQIIPINDPNQQNYYHPQ</sequence>
<keyword evidence="4" id="KW-1185">Reference proteome</keyword>
<accession>A0A078AKT6</accession>
<keyword evidence="1" id="KW-0812">Transmembrane</keyword>
<keyword evidence="2" id="KW-0732">Signal</keyword>
<keyword evidence="1" id="KW-0472">Membrane</keyword>
<dbReference type="AlphaFoldDB" id="A0A078AKT6"/>
<proteinExistence type="predicted"/>
<feature type="chain" id="PRO_5001729572" evidence="2">
    <location>
        <begin position="26"/>
        <end position="267"/>
    </location>
</feature>
<feature type="transmembrane region" description="Helical" evidence="1">
    <location>
        <begin position="80"/>
        <end position="102"/>
    </location>
</feature>
<dbReference type="EMBL" id="CCKQ01011276">
    <property type="protein sequence ID" value="CDW82819.1"/>
    <property type="molecule type" value="Genomic_DNA"/>
</dbReference>
<protein>
    <submittedName>
        <fullName evidence="3">Uncharacterized protein</fullName>
    </submittedName>
</protein>
<evidence type="ECO:0000256" key="1">
    <source>
        <dbReference type="SAM" id="Phobius"/>
    </source>
</evidence>
<feature type="signal peptide" evidence="2">
    <location>
        <begin position="1"/>
        <end position="25"/>
    </location>
</feature>
<evidence type="ECO:0000313" key="4">
    <source>
        <dbReference type="Proteomes" id="UP000039865"/>
    </source>
</evidence>
<reference evidence="3 4" key="1">
    <citation type="submission" date="2014-06" db="EMBL/GenBank/DDBJ databases">
        <authorList>
            <person name="Swart Estienne"/>
        </authorList>
    </citation>
    <scope>NUCLEOTIDE SEQUENCE [LARGE SCALE GENOMIC DNA]</scope>
    <source>
        <strain evidence="3 4">130c</strain>
    </source>
</reference>